<dbReference type="Proteomes" id="UP001642360">
    <property type="component" value="Unassembled WGS sequence"/>
</dbReference>
<feature type="compositionally biased region" description="Polar residues" evidence="1">
    <location>
        <begin position="348"/>
        <end position="360"/>
    </location>
</feature>
<dbReference type="PANTHER" id="PTHR33737">
    <property type="entry name" value="OS05G0121800 PROTEIN"/>
    <property type="match status" value="1"/>
</dbReference>
<evidence type="ECO:0000313" key="2">
    <source>
        <dbReference type="EMBL" id="CAK9164788.1"/>
    </source>
</evidence>
<sequence length="553" mass="57647">MKAVVRNKNSTSSLPKPPKTTSRANPVSIATTKRASLGASRVKFENDNGKVASKGSMASKAPALVSSRGVVPKPALSSKSSSLSSSTATKTQSIRSSSSCDSSGSASSDNIGKSTLTSARRRINTRIVNPPSSGSILKTPSNTALKTRATSGDSALSVYLMSSNLSSSISPASSISEWSLESSSSSSTVNQKSKEPRASLNSSSCRSLASDVPPALNAKVHSNGQTSDGRENQITGPGQQTKKASAQNDILSRSAYTKPSGLRMPSPKIGFFDGVKSVVRTPNGSMKSHSGLPTGMAKIGTGICSPNGSGSKAKVGKLTPARTVMPITKMKPVMQTPVSPTPFEEPLNASTKVSNQSTDVRSCPSLSPGVPNEIGGRSCLKTVEVGTEETERAKHVPDSGMKAVMDENQGTEETERAKHVPDSGLKAVMDENQGVLKIEMSLDAQGSVGSKGIKIAPIEGDTIDSSFNCFFENSSPFQKTGDRKEESLTELSQLTSLSTASSILKITASRTPFAVKNSSCNSEEIGFSKELILLALENTATLPSSEIGSKENS</sequence>
<feature type="region of interest" description="Disordered" evidence="1">
    <location>
        <begin position="1"/>
        <end position="149"/>
    </location>
</feature>
<proteinExistence type="predicted"/>
<gene>
    <name evidence="2" type="ORF">ILEXP_LOCUS33937</name>
</gene>
<protein>
    <submittedName>
        <fullName evidence="2">Uncharacterized protein</fullName>
    </submittedName>
</protein>
<dbReference type="InterPro" id="IPR045882">
    <property type="entry name" value="GPT1/2"/>
</dbReference>
<feature type="region of interest" description="Disordered" evidence="1">
    <location>
        <begin position="176"/>
        <end position="250"/>
    </location>
</feature>
<dbReference type="AlphaFoldDB" id="A0ABC8TCQ0"/>
<comment type="caution">
    <text evidence="2">The sequence shown here is derived from an EMBL/GenBank/DDBJ whole genome shotgun (WGS) entry which is preliminary data.</text>
</comment>
<dbReference type="EMBL" id="CAUOFW020004280">
    <property type="protein sequence ID" value="CAK9164788.1"/>
    <property type="molecule type" value="Genomic_DNA"/>
</dbReference>
<feature type="compositionally biased region" description="Polar residues" evidence="1">
    <location>
        <begin position="126"/>
        <end position="149"/>
    </location>
</feature>
<feature type="compositionally biased region" description="Polar residues" evidence="1">
    <location>
        <begin position="109"/>
        <end position="118"/>
    </location>
</feature>
<organism evidence="2 3">
    <name type="scientific">Ilex paraguariensis</name>
    <name type="common">yerba mate</name>
    <dbReference type="NCBI Taxonomy" id="185542"/>
    <lineage>
        <taxon>Eukaryota</taxon>
        <taxon>Viridiplantae</taxon>
        <taxon>Streptophyta</taxon>
        <taxon>Embryophyta</taxon>
        <taxon>Tracheophyta</taxon>
        <taxon>Spermatophyta</taxon>
        <taxon>Magnoliopsida</taxon>
        <taxon>eudicotyledons</taxon>
        <taxon>Gunneridae</taxon>
        <taxon>Pentapetalae</taxon>
        <taxon>asterids</taxon>
        <taxon>campanulids</taxon>
        <taxon>Aquifoliales</taxon>
        <taxon>Aquifoliaceae</taxon>
        <taxon>Ilex</taxon>
    </lineage>
</organism>
<feature type="compositionally biased region" description="Polar residues" evidence="1">
    <location>
        <begin position="7"/>
        <end position="34"/>
    </location>
</feature>
<reference evidence="2 3" key="1">
    <citation type="submission" date="2024-02" db="EMBL/GenBank/DDBJ databases">
        <authorList>
            <person name="Vignale AGUSTIN F."/>
            <person name="Sosa J E."/>
            <person name="Modenutti C."/>
        </authorList>
    </citation>
    <scope>NUCLEOTIDE SEQUENCE [LARGE SCALE GENOMIC DNA]</scope>
</reference>
<dbReference type="PANTHER" id="PTHR33737:SF2">
    <property type="entry name" value="OS12G0102700 PROTEIN"/>
    <property type="match status" value="1"/>
</dbReference>
<feature type="compositionally biased region" description="Low complexity" evidence="1">
    <location>
        <begin position="75"/>
        <end position="108"/>
    </location>
</feature>
<feature type="compositionally biased region" description="Low complexity" evidence="1">
    <location>
        <begin position="176"/>
        <end position="187"/>
    </location>
</feature>
<keyword evidence="3" id="KW-1185">Reference proteome</keyword>
<feature type="region of interest" description="Disordered" evidence="1">
    <location>
        <begin position="333"/>
        <end position="369"/>
    </location>
</feature>
<feature type="compositionally biased region" description="Low complexity" evidence="1">
    <location>
        <begin position="198"/>
        <end position="210"/>
    </location>
</feature>
<feature type="compositionally biased region" description="Polar residues" evidence="1">
    <location>
        <begin position="220"/>
        <end position="250"/>
    </location>
</feature>
<evidence type="ECO:0000313" key="3">
    <source>
        <dbReference type="Proteomes" id="UP001642360"/>
    </source>
</evidence>
<name>A0ABC8TCQ0_9AQUA</name>
<accession>A0ABC8TCQ0</accession>
<evidence type="ECO:0000256" key="1">
    <source>
        <dbReference type="SAM" id="MobiDB-lite"/>
    </source>
</evidence>